<sequence length="81" mass="9426">MERNVELESIESQKNVTTELHLSDLCGRRKWGASLQVDHHRGGKVLRCARKDEIGSDCKQRISNHPVMGWEQKVYQHIRES</sequence>
<dbReference type="EMBL" id="JARBJD010000027">
    <property type="protein sequence ID" value="KAK2959839.1"/>
    <property type="molecule type" value="Genomic_DNA"/>
</dbReference>
<reference evidence="1 2" key="1">
    <citation type="journal article" date="2022" name="bioRxiv">
        <title>Genomics of Preaxostyla Flagellates Illuminates Evolutionary Transitions and the Path Towards Mitochondrial Loss.</title>
        <authorList>
            <person name="Novak L.V.F."/>
            <person name="Treitli S.C."/>
            <person name="Pyrih J."/>
            <person name="Halakuc P."/>
            <person name="Pipaliya S.V."/>
            <person name="Vacek V."/>
            <person name="Brzon O."/>
            <person name="Soukal P."/>
            <person name="Eme L."/>
            <person name="Dacks J.B."/>
            <person name="Karnkowska A."/>
            <person name="Elias M."/>
            <person name="Hampl V."/>
        </authorList>
    </citation>
    <scope>NUCLEOTIDE SEQUENCE [LARGE SCALE GENOMIC DNA]</scope>
    <source>
        <strain evidence="1">NAU3</strain>
        <tissue evidence="1">Gut</tissue>
    </source>
</reference>
<gene>
    <name evidence="1" type="ORF">BLNAU_5328</name>
</gene>
<dbReference type="Proteomes" id="UP001281761">
    <property type="component" value="Unassembled WGS sequence"/>
</dbReference>
<keyword evidence="2" id="KW-1185">Reference proteome</keyword>
<comment type="caution">
    <text evidence="1">The sequence shown here is derived from an EMBL/GenBank/DDBJ whole genome shotgun (WGS) entry which is preliminary data.</text>
</comment>
<name>A0ABQ9Y833_9EUKA</name>
<evidence type="ECO:0000313" key="2">
    <source>
        <dbReference type="Proteomes" id="UP001281761"/>
    </source>
</evidence>
<evidence type="ECO:0000313" key="1">
    <source>
        <dbReference type="EMBL" id="KAK2959839.1"/>
    </source>
</evidence>
<proteinExistence type="predicted"/>
<organism evidence="1 2">
    <name type="scientific">Blattamonas nauphoetae</name>
    <dbReference type="NCBI Taxonomy" id="2049346"/>
    <lineage>
        <taxon>Eukaryota</taxon>
        <taxon>Metamonada</taxon>
        <taxon>Preaxostyla</taxon>
        <taxon>Oxymonadida</taxon>
        <taxon>Blattamonas</taxon>
    </lineage>
</organism>
<protein>
    <submittedName>
        <fullName evidence="1">Uncharacterized protein</fullName>
    </submittedName>
</protein>
<accession>A0ABQ9Y833</accession>